<keyword evidence="3 5" id="KW-0732">Signal</keyword>
<dbReference type="AlphaFoldDB" id="A0A8K0DR04"/>
<name>A0A8K0DR04_9ROSA</name>
<protein>
    <submittedName>
        <fullName evidence="6">Uncharacterized protein</fullName>
    </submittedName>
</protein>
<comment type="subcellular location">
    <subcellularLocation>
        <location evidence="1">Secreted</location>
        <location evidence="1">Extracellular space</location>
    </subcellularLocation>
</comment>
<dbReference type="GO" id="GO:0010227">
    <property type="term" value="P:floral organ abscission"/>
    <property type="evidence" value="ECO:0007669"/>
    <property type="project" value="InterPro"/>
</dbReference>
<dbReference type="OrthoDB" id="994133at2759"/>
<keyword evidence="7" id="KW-1185">Reference proteome</keyword>
<evidence type="ECO:0000256" key="5">
    <source>
        <dbReference type="SAM" id="SignalP"/>
    </source>
</evidence>
<evidence type="ECO:0000313" key="6">
    <source>
        <dbReference type="EMBL" id="KAF3432588.1"/>
    </source>
</evidence>
<evidence type="ECO:0000256" key="2">
    <source>
        <dbReference type="ARBA" id="ARBA00022525"/>
    </source>
</evidence>
<reference evidence="6" key="1">
    <citation type="submission" date="2020-03" db="EMBL/GenBank/DDBJ databases">
        <title>A high-quality chromosome-level genome assembly of a woody plant with both climbing and erect habits, Rhamnella rubrinervis.</title>
        <authorList>
            <person name="Lu Z."/>
            <person name="Yang Y."/>
            <person name="Zhu X."/>
            <person name="Sun Y."/>
        </authorList>
    </citation>
    <scope>NUCLEOTIDE SEQUENCE</scope>
    <source>
        <strain evidence="6">BYM</strain>
        <tissue evidence="6">Leaf</tissue>
    </source>
</reference>
<feature type="compositionally biased region" description="Basic residues" evidence="4">
    <location>
        <begin position="86"/>
        <end position="95"/>
    </location>
</feature>
<gene>
    <name evidence="6" type="ORF">FNV43_RR27328</name>
</gene>
<accession>A0A8K0DR04</accession>
<dbReference type="PROSITE" id="PS51257">
    <property type="entry name" value="PROKAR_LIPOPROTEIN"/>
    <property type="match status" value="1"/>
</dbReference>
<dbReference type="Proteomes" id="UP000796880">
    <property type="component" value="Unassembled WGS sequence"/>
</dbReference>
<feature type="chain" id="PRO_5035443798" evidence="5">
    <location>
        <begin position="33"/>
        <end position="95"/>
    </location>
</feature>
<organism evidence="6 7">
    <name type="scientific">Rhamnella rubrinervis</name>
    <dbReference type="NCBI Taxonomy" id="2594499"/>
    <lineage>
        <taxon>Eukaryota</taxon>
        <taxon>Viridiplantae</taxon>
        <taxon>Streptophyta</taxon>
        <taxon>Embryophyta</taxon>
        <taxon>Tracheophyta</taxon>
        <taxon>Spermatophyta</taxon>
        <taxon>Magnoliopsida</taxon>
        <taxon>eudicotyledons</taxon>
        <taxon>Gunneridae</taxon>
        <taxon>Pentapetalae</taxon>
        <taxon>rosids</taxon>
        <taxon>fabids</taxon>
        <taxon>Rosales</taxon>
        <taxon>Rhamnaceae</taxon>
        <taxon>rhamnoid group</taxon>
        <taxon>Rhamneae</taxon>
        <taxon>Rhamnella</taxon>
    </lineage>
</organism>
<comment type="caution">
    <text evidence="6">The sequence shown here is derived from an EMBL/GenBank/DDBJ whole genome shotgun (WGS) entry which is preliminary data.</text>
</comment>
<dbReference type="EMBL" id="VOIH02000012">
    <property type="protein sequence ID" value="KAF3432588.1"/>
    <property type="molecule type" value="Genomic_DNA"/>
</dbReference>
<dbReference type="PANTHER" id="PTHR33599:SF20">
    <property type="entry name" value="PROTEIN IDA"/>
    <property type="match status" value="1"/>
</dbReference>
<evidence type="ECO:0000256" key="3">
    <source>
        <dbReference type="ARBA" id="ARBA00022729"/>
    </source>
</evidence>
<evidence type="ECO:0000256" key="1">
    <source>
        <dbReference type="ARBA" id="ARBA00004239"/>
    </source>
</evidence>
<feature type="region of interest" description="Disordered" evidence="4">
    <location>
        <begin position="75"/>
        <end position="95"/>
    </location>
</feature>
<dbReference type="InterPro" id="IPR039639">
    <property type="entry name" value="IDA-like"/>
</dbReference>
<evidence type="ECO:0000256" key="4">
    <source>
        <dbReference type="SAM" id="MobiDB-lite"/>
    </source>
</evidence>
<feature type="signal peptide" evidence="5">
    <location>
        <begin position="1"/>
        <end position="32"/>
    </location>
</feature>
<evidence type="ECO:0000313" key="7">
    <source>
        <dbReference type="Proteomes" id="UP000796880"/>
    </source>
</evidence>
<proteinExistence type="predicted"/>
<sequence>MALSSKSKEHSLWKTISIMICLILLLLGSCTATRPGKMVMEERKVWSTTMENTELQPGKHETGFEYGGQIFSFFPKGTPIPPSGPSKRHNSAPQN</sequence>
<keyword evidence="2" id="KW-0964">Secreted</keyword>
<dbReference type="PANTHER" id="PTHR33599">
    <property type="entry name" value="PROTEIN IDA-LIKE 5"/>
    <property type="match status" value="1"/>
</dbReference>
<dbReference type="GO" id="GO:0005576">
    <property type="term" value="C:extracellular region"/>
    <property type="evidence" value="ECO:0007669"/>
    <property type="project" value="UniProtKB-SubCell"/>
</dbReference>